<dbReference type="Proteomes" id="UP001165160">
    <property type="component" value="Unassembled WGS sequence"/>
</dbReference>
<evidence type="ECO:0000313" key="2">
    <source>
        <dbReference type="Proteomes" id="UP001165160"/>
    </source>
</evidence>
<keyword evidence="2" id="KW-1185">Reference proteome</keyword>
<reference evidence="2" key="1">
    <citation type="journal article" date="2023" name="Commun. Biol.">
        <title>Genome analysis of Parmales, the sister group of diatoms, reveals the evolutionary specialization of diatoms from phago-mixotrophs to photoautotrophs.</title>
        <authorList>
            <person name="Ban H."/>
            <person name="Sato S."/>
            <person name="Yoshikawa S."/>
            <person name="Yamada K."/>
            <person name="Nakamura Y."/>
            <person name="Ichinomiya M."/>
            <person name="Sato N."/>
            <person name="Blanc-Mathieu R."/>
            <person name="Endo H."/>
            <person name="Kuwata A."/>
            <person name="Ogata H."/>
        </authorList>
    </citation>
    <scope>NUCLEOTIDE SEQUENCE [LARGE SCALE GENOMIC DNA]</scope>
    <source>
        <strain evidence="2">NIES 3699</strain>
    </source>
</reference>
<dbReference type="InterPro" id="IPR011992">
    <property type="entry name" value="EF-hand-dom_pair"/>
</dbReference>
<organism evidence="1 2">
    <name type="scientific">Triparma verrucosa</name>
    <dbReference type="NCBI Taxonomy" id="1606542"/>
    <lineage>
        <taxon>Eukaryota</taxon>
        <taxon>Sar</taxon>
        <taxon>Stramenopiles</taxon>
        <taxon>Ochrophyta</taxon>
        <taxon>Bolidophyceae</taxon>
        <taxon>Parmales</taxon>
        <taxon>Triparmaceae</taxon>
        <taxon>Triparma</taxon>
    </lineage>
</organism>
<protein>
    <recommendedName>
        <fullName evidence="3">EF-hand domain-containing protein</fullName>
    </recommendedName>
</protein>
<dbReference type="AlphaFoldDB" id="A0A9W7FMJ9"/>
<name>A0A9W7FMJ9_9STRA</name>
<gene>
    <name evidence="1" type="ORF">TrVE_jg7332</name>
</gene>
<evidence type="ECO:0008006" key="3">
    <source>
        <dbReference type="Google" id="ProtNLM"/>
    </source>
</evidence>
<evidence type="ECO:0000313" key="1">
    <source>
        <dbReference type="EMBL" id="GMI14775.1"/>
    </source>
</evidence>
<dbReference type="EMBL" id="BRXX01000505">
    <property type="protein sequence ID" value="GMI14775.1"/>
    <property type="molecule type" value="Genomic_DNA"/>
</dbReference>
<accession>A0A9W7FMJ9</accession>
<proteinExistence type="predicted"/>
<comment type="caution">
    <text evidence="1">The sequence shown here is derived from an EMBL/GenBank/DDBJ whole genome shotgun (WGS) entry which is preliminary data.</text>
</comment>
<sequence length="96" mass="10863">MRSLYSTFQPTSNYNSSLTLNPEVVFEPLDASLIIAGFEKYSIQISQKQATKIIAECDMSRGRGKDGMISYDEFLFSLLNHRGGFYDVFYGEGLKD</sequence>
<dbReference type="SUPFAM" id="SSF47473">
    <property type="entry name" value="EF-hand"/>
    <property type="match status" value="1"/>
</dbReference>